<dbReference type="KEGG" id="cmav:ABHF33_07905"/>
<evidence type="ECO:0000256" key="1">
    <source>
        <dbReference type="SAM" id="MobiDB-lite"/>
    </source>
</evidence>
<reference evidence="3" key="1">
    <citation type="submission" date="2024-05" db="EMBL/GenBank/DDBJ databases">
        <authorList>
            <person name="Yang L."/>
            <person name="Pan L."/>
        </authorList>
    </citation>
    <scope>NUCLEOTIDE SEQUENCE</scope>
    <source>
        <strain evidence="3">FCG-7</strain>
    </source>
</reference>
<evidence type="ECO:0000259" key="2">
    <source>
        <dbReference type="Pfam" id="PF14062"/>
    </source>
</evidence>
<proteinExistence type="predicted"/>
<gene>
    <name evidence="3" type="ORF">ABHF33_07905</name>
</gene>
<feature type="region of interest" description="Disordered" evidence="1">
    <location>
        <begin position="84"/>
        <end position="104"/>
    </location>
</feature>
<dbReference type="RefSeq" id="WP_348946451.1">
    <property type="nucleotide sequence ID" value="NZ_CP157355.1"/>
</dbReference>
<dbReference type="Pfam" id="PF14062">
    <property type="entry name" value="DUF4253"/>
    <property type="match status" value="1"/>
</dbReference>
<evidence type="ECO:0000313" key="3">
    <source>
        <dbReference type="EMBL" id="XBM02178.1"/>
    </source>
</evidence>
<feature type="domain" description="DUF4253" evidence="2">
    <location>
        <begin position="132"/>
        <end position="238"/>
    </location>
</feature>
<accession>A0AAU7FF92</accession>
<dbReference type="InterPro" id="IPR025349">
    <property type="entry name" value="DUF4253"/>
</dbReference>
<feature type="compositionally biased region" description="Acidic residues" evidence="1">
    <location>
        <begin position="84"/>
        <end position="100"/>
    </location>
</feature>
<dbReference type="EMBL" id="CP157355">
    <property type="protein sequence ID" value="XBM02178.1"/>
    <property type="molecule type" value="Genomic_DNA"/>
</dbReference>
<dbReference type="AlphaFoldDB" id="A0AAU7FF92"/>
<protein>
    <submittedName>
        <fullName evidence="3">DUF4253 domain-containing protein</fullName>
    </submittedName>
</protein>
<organism evidence="3">
    <name type="scientific">Chitinibacter mangrovi</name>
    <dbReference type="NCBI Taxonomy" id="3153927"/>
    <lineage>
        <taxon>Bacteria</taxon>
        <taxon>Pseudomonadati</taxon>
        <taxon>Pseudomonadota</taxon>
        <taxon>Betaproteobacteria</taxon>
        <taxon>Neisseriales</taxon>
        <taxon>Chitinibacteraceae</taxon>
        <taxon>Chitinibacter</taxon>
    </lineage>
</organism>
<name>A0AAU7FF92_9NEIS</name>
<sequence length="238" mass="26509">MQIDFKMIVVPGQQALAKLAELQQNTGVVPIILGNADETDALFENIETSEESLDELLARTELEDAQRWLAARAEEAKAFALEFGADDTDEEDEDEEDWGEGDFGGMPEDGSDARLSAHCNIMTGKPYEQVALALVPAELAWQVPCHLRIGGWNECPDAPVHAALFRYWGERYGAVPVCYTGDVIEMSVSRPPQTLEDALALAQEQYLYCPDIVDQGTETVEALARSLLHSPVWYFWWD</sequence>